<keyword evidence="7" id="KW-0423">Lactose metabolism</keyword>
<evidence type="ECO:0000256" key="5">
    <source>
        <dbReference type="ARBA" id="ARBA00022840"/>
    </source>
</evidence>
<dbReference type="NCBIfam" id="TIGR03168">
    <property type="entry name" value="1-PFK"/>
    <property type="match status" value="1"/>
</dbReference>
<dbReference type="NCBIfam" id="TIGR03828">
    <property type="entry name" value="pfkB"/>
    <property type="match status" value="1"/>
</dbReference>
<comment type="similarity">
    <text evidence="1">Belongs to the carbohydrate kinase pfkB family.</text>
</comment>
<dbReference type="GO" id="GO:2001059">
    <property type="term" value="P:D-tagatose 6-phosphate catabolic process"/>
    <property type="evidence" value="ECO:0007669"/>
    <property type="project" value="UniProtKB-UniPathway"/>
</dbReference>
<organism evidence="10 11">
    <name type="scientific">Anaerococcus octavius</name>
    <dbReference type="NCBI Taxonomy" id="54007"/>
    <lineage>
        <taxon>Bacteria</taxon>
        <taxon>Bacillati</taxon>
        <taxon>Bacillota</taxon>
        <taxon>Tissierellia</taxon>
        <taxon>Tissierellales</taxon>
        <taxon>Peptoniphilaceae</taxon>
        <taxon>Anaerococcus</taxon>
    </lineage>
</organism>
<dbReference type="EMBL" id="PKGS01000002">
    <property type="protein sequence ID" value="PKZ17116.1"/>
    <property type="molecule type" value="Genomic_DNA"/>
</dbReference>
<dbReference type="PROSITE" id="PS00584">
    <property type="entry name" value="PFKB_KINASES_2"/>
    <property type="match status" value="1"/>
</dbReference>
<comment type="caution">
    <text evidence="10">The sequence shown here is derived from an EMBL/GenBank/DDBJ whole genome shotgun (WGS) entry which is preliminary data.</text>
</comment>
<dbReference type="InterPro" id="IPR011611">
    <property type="entry name" value="PfkB_dom"/>
</dbReference>
<dbReference type="GO" id="GO:0005988">
    <property type="term" value="P:lactose metabolic process"/>
    <property type="evidence" value="ECO:0007669"/>
    <property type="project" value="UniProtKB-KW"/>
</dbReference>
<protein>
    <recommendedName>
        <fullName evidence="7">Tagatose-6-phosphate kinase</fullName>
        <ecNumber evidence="7">2.7.1.144</ecNumber>
    </recommendedName>
</protein>
<dbReference type="CDD" id="cd01164">
    <property type="entry name" value="FruK_PfkB_like"/>
    <property type="match status" value="1"/>
</dbReference>
<dbReference type="GO" id="GO:0008662">
    <property type="term" value="F:1-phosphofructokinase activity"/>
    <property type="evidence" value="ECO:0007669"/>
    <property type="project" value="UniProtKB-UniRule"/>
</dbReference>
<dbReference type="GO" id="GO:0016052">
    <property type="term" value="P:carbohydrate catabolic process"/>
    <property type="evidence" value="ECO:0007669"/>
    <property type="project" value="UniProtKB-ARBA"/>
</dbReference>
<dbReference type="GO" id="GO:0005524">
    <property type="term" value="F:ATP binding"/>
    <property type="evidence" value="ECO:0007669"/>
    <property type="project" value="UniProtKB-UniRule"/>
</dbReference>
<dbReference type="AlphaFoldDB" id="A0A2I1MAF1"/>
<evidence type="ECO:0000259" key="9">
    <source>
        <dbReference type="Pfam" id="PF00294"/>
    </source>
</evidence>
<dbReference type="GO" id="GO:0009024">
    <property type="term" value="F:tagatose-6-phosphate kinase activity"/>
    <property type="evidence" value="ECO:0007669"/>
    <property type="project" value="UniProtKB-EC"/>
</dbReference>
<evidence type="ECO:0000256" key="4">
    <source>
        <dbReference type="ARBA" id="ARBA00022777"/>
    </source>
</evidence>
<keyword evidence="2 7" id="KW-0808">Transferase</keyword>
<comment type="function">
    <text evidence="8">Catalyzes the ATP-dependent phosphorylation of fructose-l-phosphate to fructose-l,6-bisphosphate.</text>
</comment>
<dbReference type="InterPro" id="IPR017583">
    <property type="entry name" value="Tagatose/fructose_Pkinase"/>
</dbReference>
<dbReference type="RefSeq" id="WP_101540187.1">
    <property type="nucleotide sequence ID" value="NZ_PKGS01000002.1"/>
</dbReference>
<evidence type="ECO:0000256" key="3">
    <source>
        <dbReference type="ARBA" id="ARBA00022741"/>
    </source>
</evidence>
<dbReference type="PIRSF" id="PIRSF000535">
    <property type="entry name" value="1PFK/6PFK/LacC"/>
    <property type="match status" value="1"/>
</dbReference>
<dbReference type="Pfam" id="PF00294">
    <property type="entry name" value="PfkB"/>
    <property type="match status" value="1"/>
</dbReference>
<comment type="pathway">
    <text evidence="7">Carbohydrate metabolism; D-tagatose 6-phosphate degradation; D-glyceraldehyde 3-phosphate and glycerone phosphate from D-tagatose 6-phosphate: step 1/2.</text>
</comment>
<dbReference type="FunFam" id="3.40.1190.20:FF:000001">
    <property type="entry name" value="Phosphofructokinase"/>
    <property type="match status" value="1"/>
</dbReference>
<evidence type="ECO:0000256" key="8">
    <source>
        <dbReference type="RuleBase" id="RU369061"/>
    </source>
</evidence>
<dbReference type="Gene3D" id="3.40.1190.20">
    <property type="match status" value="1"/>
</dbReference>
<evidence type="ECO:0000313" key="10">
    <source>
        <dbReference type="EMBL" id="PKZ17116.1"/>
    </source>
</evidence>
<comment type="catalytic activity">
    <reaction evidence="7">
        <text>D-tagatofuranose 6-phosphate + ATP = D-tagatofuranose 1,6-bisphosphate + ADP + H(+)</text>
        <dbReference type="Rhea" id="RHEA:12420"/>
        <dbReference type="ChEBI" id="CHEBI:15378"/>
        <dbReference type="ChEBI" id="CHEBI:30616"/>
        <dbReference type="ChEBI" id="CHEBI:58694"/>
        <dbReference type="ChEBI" id="CHEBI:58695"/>
        <dbReference type="ChEBI" id="CHEBI:456216"/>
        <dbReference type="EC" id="2.7.1.144"/>
    </reaction>
</comment>
<name>A0A2I1MAF1_9FIRM</name>
<dbReference type="InterPro" id="IPR029056">
    <property type="entry name" value="Ribokinase-like"/>
</dbReference>
<keyword evidence="3 7" id="KW-0547">Nucleotide-binding</keyword>
<dbReference type="GO" id="GO:0005829">
    <property type="term" value="C:cytosol"/>
    <property type="evidence" value="ECO:0007669"/>
    <property type="project" value="TreeGrafter"/>
</dbReference>
<evidence type="ECO:0000256" key="6">
    <source>
        <dbReference type="ARBA" id="ARBA00047745"/>
    </source>
</evidence>
<accession>A0A2I1MAF1</accession>
<evidence type="ECO:0000256" key="7">
    <source>
        <dbReference type="PIRNR" id="PIRNR000535"/>
    </source>
</evidence>
<feature type="domain" description="Carbohydrate kinase PfkB" evidence="9">
    <location>
        <begin position="6"/>
        <end position="277"/>
    </location>
</feature>
<dbReference type="Proteomes" id="UP000234335">
    <property type="component" value="Unassembled WGS sequence"/>
</dbReference>
<comment type="catalytic activity">
    <reaction evidence="6 8">
        <text>beta-D-fructose 1-phosphate + ATP = beta-D-fructose 1,6-bisphosphate + ADP + H(+)</text>
        <dbReference type="Rhea" id="RHEA:14213"/>
        <dbReference type="ChEBI" id="CHEBI:15378"/>
        <dbReference type="ChEBI" id="CHEBI:30616"/>
        <dbReference type="ChEBI" id="CHEBI:32966"/>
        <dbReference type="ChEBI" id="CHEBI:138881"/>
        <dbReference type="ChEBI" id="CHEBI:456216"/>
        <dbReference type="EC" id="2.7.1.56"/>
    </reaction>
</comment>
<gene>
    <name evidence="10" type="primary">pfkB</name>
    <name evidence="10" type="ORF">CYJ34_04860</name>
</gene>
<dbReference type="GO" id="GO:0044281">
    <property type="term" value="P:small molecule metabolic process"/>
    <property type="evidence" value="ECO:0007669"/>
    <property type="project" value="UniProtKB-ARBA"/>
</dbReference>
<keyword evidence="5 7" id="KW-0067">ATP-binding</keyword>
<keyword evidence="4 8" id="KW-0418">Kinase</keyword>
<evidence type="ECO:0000256" key="1">
    <source>
        <dbReference type="ARBA" id="ARBA00005380"/>
    </source>
</evidence>
<sequence length="301" mass="33277">MIYTLTLNPSIDYIMKLDSFNDGATNRSYEDKKFPGGKGIMVSKLLKNLGENPINLGFIGGFTGDFIIESLRKLHIKEEFTRIKGQSRINVKLKYDAETEINAGGPNISESEINSFLEKIRNINSDGILIISGSIPQSLGSDFYKKVLETNKLDFTIDIAGWELLDYLNYKPLLVKPNIDELEDIFGTKIDENNIIIYAKKLQELGAKNVIVSLGKDGSIFVSDEMILKAKPIDGKLVNSVGAGDSMVGGFVYGIKNGLSKKQAYRLAVASGTATAFSEDIASKEYIYKILEKVEVNEYGN</sequence>
<dbReference type="PANTHER" id="PTHR46566:SF1">
    <property type="entry name" value="1-PHOSPHOFRUCTOKINASE"/>
    <property type="match status" value="1"/>
</dbReference>
<dbReference type="UniPathway" id="UPA00704">
    <property type="reaction ID" value="UER00715"/>
</dbReference>
<reference evidence="10 11" key="1">
    <citation type="submission" date="2017-12" db="EMBL/GenBank/DDBJ databases">
        <title>Phylogenetic diversity of female urinary microbiome.</title>
        <authorList>
            <person name="Thomas-White K."/>
            <person name="Wolfe A.J."/>
        </authorList>
    </citation>
    <scope>NUCLEOTIDE SEQUENCE [LARGE SCALE GENOMIC DNA]</scope>
    <source>
        <strain evidence="10 11">UMB0119</strain>
    </source>
</reference>
<evidence type="ECO:0000313" key="11">
    <source>
        <dbReference type="Proteomes" id="UP000234335"/>
    </source>
</evidence>
<dbReference type="PANTHER" id="PTHR46566">
    <property type="entry name" value="1-PHOSPHOFRUCTOKINASE-RELATED"/>
    <property type="match status" value="1"/>
</dbReference>
<keyword evidence="11" id="KW-1185">Reference proteome</keyword>
<proteinExistence type="inferred from homology"/>
<comment type="similarity">
    <text evidence="7">Belongs to the carbohydrate kinase PfkB family. LacC subfamily.</text>
</comment>
<dbReference type="InterPro" id="IPR022463">
    <property type="entry name" value="1-PFruKinase"/>
</dbReference>
<dbReference type="InterPro" id="IPR002173">
    <property type="entry name" value="Carboh/pur_kinase_PfkB_CS"/>
</dbReference>
<dbReference type="EC" id="2.7.1.144" evidence="7"/>
<evidence type="ECO:0000256" key="2">
    <source>
        <dbReference type="ARBA" id="ARBA00022679"/>
    </source>
</evidence>
<dbReference type="SUPFAM" id="SSF53613">
    <property type="entry name" value="Ribokinase-like"/>
    <property type="match status" value="1"/>
</dbReference>